<evidence type="ECO:0000313" key="4">
    <source>
        <dbReference type="Proteomes" id="UP000050940"/>
    </source>
</evidence>
<dbReference type="Pfam" id="PF18917">
    <property type="entry name" value="LiaI-LiaF-like_TM1"/>
    <property type="match status" value="1"/>
</dbReference>
<dbReference type="EMBL" id="LDJP01000037">
    <property type="protein sequence ID" value="KRG86075.1"/>
    <property type="molecule type" value="Genomic_DNA"/>
</dbReference>
<comment type="caution">
    <text evidence="3">The sequence shown here is derived from an EMBL/GenBank/DDBJ whole genome shotgun (WGS) entry which is preliminary data.</text>
</comment>
<reference evidence="3 4" key="1">
    <citation type="submission" date="2015-05" db="EMBL/GenBank/DDBJ databases">
        <title>Genome sequencing and analysis of members of genus Stenotrophomonas.</title>
        <authorList>
            <person name="Patil P.P."/>
            <person name="Midha S."/>
            <person name="Patil P.B."/>
        </authorList>
    </citation>
    <scope>NUCLEOTIDE SEQUENCE [LARGE SCALE GENOMIC DNA]</scope>
    <source>
        <strain evidence="3 4">JCM 16244</strain>
    </source>
</reference>
<gene>
    <name evidence="3" type="ORF">ABB34_06915</name>
</gene>
<keyword evidence="4" id="KW-1185">Reference proteome</keyword>
<evidence type="ECO:0000313" key="3">
    <source>
        <dbReference type="EMBL" id="KRG86075.1"/>
    </source>
</evidence>
<name>A0A0R0DVT0_9GAMM</name>
<evidence type="ECO:0000259" key="2">
    <source>
        <dbReference type="Pfam" id="PF18917"/>
    </source>
</evidence>
<dbReference type="PATRIC" id="fig|659018.3.peg.1311"/>
<dbReference type="RefSeq" id="WP_169788707.1">
    <property type="nucleotide sequence ID" value="NZ_LDJP01000037.1"/>
</dbReference>
<keyword evidence="1" id="KW-0812">Transmembrane</keyword>
<feature type="transmembrane region" description="Helical" evidence="1">
    <location>
        <begin position="30"/>
        <end position="51"/>
    </location>
</feature>
<organism evidence="3 4">
    <name type="scientific">Stenotrophomonas daejeonensis</name>
    <dbReference type="NCBI Taxonomy" id="659018"/>
    <lineage>
        <taxon>Bacteria</taxon>
        <taxon>Pseudomonadati</taxon>
        <taxon>Pseudomonadota</taxon>
        <taxon>Gammaproteobacteria</taxon>
        <taxon>Lysobacterales</taxon>
        <taxon>Lysobacteraceae</taxon>
        <taxon>Stenotrophomonas</taxon>
    </lineage>
</organism>
<keyword evidence="1" id="KW-1133">Transmembrane helix</keyword>
<proteinExistence type="predicted"/>
<feature type="domain" description="LiaI-LiaF-like transmembrane region" evidence="2">
    <location>
        <begin position="5"/>
        <end position="50"/>
    </location>
</feature>
<protein>
    <submittedName>
        <fullName evidence="3">Membrane protein</fullName>
    </submittedName>
</protein>
<dbReference type="STRING" id="659018.ABB34_06915"/>
<accession>A0A0R0DVT0</accession>
<sequence length="55" mass="5953">MRSNLIAALILIIVGLFFLAKNLGWINGNIGAMLATWWPALLVVVGIGMLFGRGR</sequence>
<dbReference type="AlphaFoldDB" id="A0A0R0DVT0"/>
<dbReference type="InterPro" id="IPR043726">
    <property type="entry name" value="LiaI-LiaF-like_TM1"/>
</dbReference>
<dbReference type="Proteomes" id="UP000050940">
    <property type="component" value="Unassembled WGS sequence"/>
</dbReference>
<keyword evidence="1" id="KW-0472">Membrane</keyword>
<evidence type="ECO:0000256" key="1">
    <source>
        <dbReference type="SAM" id="Phobius"/>
    </source>
</evidence>